<keyword evidence="5" id="KW-1003">Cell membrane</keyword>
<dbReference type="EC" id="3.2.1.39" evidence="4"/>
<keyword evidence="10" id="KW-1015">Disulfide bond</keyword>
<protein>
    <recommendedName>
        <fullName evidence="4">glucan endo-1,3-beta-D-glucosidase</fullName>
        <ecNumber evidence="4">3.2.1.39</ecNumber>
    </recommendedName>
</protein>
<dbReference type="GO" id="GO:0098552">
    <property type="term" value="C:side of membrane"/>
    <property type="evidence" value="ECO:0007669"/>
    <property type="project" value="UniProtKB-KW"/>
</dbReference>
<dbReference type="OrthoDB" id="941679at2759"/>
<evidence type="ECO:0000256" key="9">
    <source>
        <dbReference type="ARBA" id="ARBA00023136"/>
    </source>
</evidence>
<dbReference type="Gene3D" id="1.20.58.1040">
    <property type="match status" value="1"/>
</dbReference>
<evidence type="ECO:0000256" key="5">
    <source>
        <dbReference type="ARBA" id="ARBA00022475"/>
    </source>
</evidence>
<organism evidence="18 19">
    <name type="scientific">Musa acuminata subsp. malaccensis</name>
    <name type="common">Wild banana</name>
    <name type="synonym">Musa malaccensis</name>
    <dbReference type="NCBI Taxonomy" id="214687"/>
    <lineage>
        <taxon>Eukaryota</taxon>
        <taxon>Viridiplantae</taxon>
        <taxon>Streptophyta</taxon>
        <taxon>Embryophyta</taxon>
        <taxon>Tracheophyta</taxon>
        <taxon>Spermatophyta</taxon>
        <taxon>Magnoliopsida</taxon>
        <taxon>Liliopsida</taxon>
        <taxon>Zingiberales</taxon>
        <taxon>Musaceae</taxon>
        <taxon>Musa</taxon>
    </lineage>
</organism>
<keyword evidence="8 14" id="KW-0378">Hydrolase</keyword>
<dbReference type="SMART" id="SM00768">
    <property type="entry name" value="X8"/>
    <property type="match status" value="1"/>
</dbReference>
<evidence type="ECO:0000256" key="7">
    <source>
        <dbReference type="ARBA" id="ARBA00022729"/>
    </source>
</evidence>
<evidence type="ECO:0000256" key="15">
    <source>
        <dbReference type="SAM" id="SignalP"/>
    </source>
</evidence>
<gene>
    <name evidence="17" type="ORF">GSMUA_342130.1</name>
</gene>
<comment type="catalytic activity">
    <reaction evidence="1">
        <text>Hydrolysis of (1-&gt;3)-beta-D-glucosidic linkages in (1-&gt;3)-beta-D-glucans.</text>
        <dbReference type="EC" id="3.2.1.39"/>
    </reaction>
</comment>
<evidence type="ECO:0000256" key="11">
    <source>
        <dbReference type="ARBA" id="ARBA00023180"/>
    </source>
</evidence>
<keyword evidence="11" id="KW-0325">Glycoprotein</keyword>
<dbReference type="GO" id="GO:0042973">
    <property type="term" value="F:glucan endo-1,3-beta-D-glucosidase activity"/>
    <property type="evidence" value="ECO:0007669"/>
    <property type="project" value="UniProtKB-EC"/>
</dbReference>
<evidence type="ECO:0000313" key="19">
    <source>
        <dbReference type="Proteomes" id="UP000012960"/>
    </source>
</evidence>
<keyword evidence="6" id="KW-0336">GPI-anchor</keyword>
<comment type="subcellular location">
    <subcellularLocation>
        <location evidence="2">Cell membrane</location>
        <topology evidence="2">Lipid-anchor</topology>
        <topology evidence="2">GPI-anchor</topology>
    </subcellularLocation>
</comment>
<feature type="chain" id="PRO_5033612012" description="glucan endo-1,3-beta-D-glucosidase" evidence="15">
    <location>
        <begin position="20"/>
        <end position="469"/>
    </location>
</feature>
<evidence type="ECO:0000313" key="17">
    <source>
        <dbReference type="EMBL" id="CAG1830959.1"/>
    </source>
</evidence>
<reference evidence="17" key="1">
    <citation type="submission" date="2021-03" db="EMBL/GenBank/DDBJ databases">
        <authorList>
            <consortium name="Genoscope - CEA"/>
            <person name="William W."/>
        </authorList>
    </citation>
    <scope>NUCLEOTIDE SEQUENCE</scope>
    <source>
        <strain evidence="17">Doubled-haploid Pahang</strain>
    </source>
</reference>
<evidence type="ECO:0000256" key="14">
    <source>
        <dbReference type="RuleBase" id="RU004336"/>
    </source>
</evidence>
<keyword evidence="7 15" id="KW-0732">Signal</keyword>
<keyword evidence="12 14" id="KW-0326">Glycosidase</keyword>
<dbReference type="InParanoid" id="A0A804K4C1"/>
<dbReference type="FunFam" id="1.20.58.1040:FF:000001">
    <property type="entry name" value="Glucan endo-1,3-beta-glucosidase 4"/>
    <property type="match status" value="1"/>
</dbReference>
<comment type="similarity">
    <text evidence="3 13">Belongs to the glycosyl hydrolase 17 family.</text>
</comment>
<feature type="domain" description="X8" evidence="16">
    <location>
        <begin position="375"/>
        <end position="464"/>
    </location>
</feature>
<reference evidence="18" key="2">
    <citation type="submission" date="2021-05" db="UniProtKB">
        <authorList>
            <consortium name="EnsemblPlants"/>
        </authorList>
    </citation>
    <scope>IDENTIFICATION</scope>
    <source>
        <strain evidence="18">subsp. malaccensis</strain>
    </source>
</reference>
<dbReference type="Gramene" id="Ma08_t08530.2">
    <property type="protein sequence ID" value="Ma08_p08530.2"/>
    <property type="gene ID" value="Ma08_g08530"/>
</dbReference>
<evidence type="ECO:0000256" key="13">
    <source>
        <dbReference type="RuleBase" id="RU004335"/>
    </source>
</evidence>
<keyword evidence="9" id="KW-0472">Membrane</keyword>
<evidence type="ECO:0000256" key="12">
    <source>
        <dbReference type="ARBA" id="ARBA00023295"/>
    </source>
</evidence>
<evidence type="ECO:0000256" key="1">
    <source>
        <dbReference type="ARBA" id="ARBA00000382"/>
    </source>
</evidence>
<evidence type="ECO:0000256" key="10">
    <source>
        <dbReference type="ARBA" id="ARBA00023157"/>
    </source>
</evidence>
<evidence type="ECO:0000313" key="18">
    <source>
        <dbReference type="EnsemblPlants" id="Ma08_p08530.2"/>
    </source>
</evidence>
<keyword evidence="19" id="KW-1185">Reference proteome</keyword>
<dbReference type="GO" id="GO:0009506">
    <property type="term" value="C:plasmodesma"/>
    <property type="evidence" value="ECO:0007669"/>
    <property type="project" value="UniProtKB-ARBA"/>
</dbReference>
<dbReference type="Pfam" id="PF00332">
    <property type="entry name" value="Glyco_hydro_17"/>
    <property type="match status" value="1"/>
</dbReference>
<evidence type="ECO:0000256" key="4">
    <source>
        <dbReference type="ARBA" id="ARBA00012780"/>
    </source>
</evidence>
<dbReference type="EMBL" id="HG996472">
    <property type="protein sequence ID" value="CAG1830959.1"/>
    <property type="molecule type" value="Genomic_DNA"/>
</dbReference>
<dbReference type="FunFam" id="3.20.20.80:FF:000005">
    <property type="entry name" value="Glucan endo-1,3-beta-glucosidase 14"/>
    <property type="match status" value="1"/>
</dbReference>
<evidence type="ECO:0000256" key="8">
    <source>
        <dbReference type="ARBA" id="ARBA00022801"/>
    </source>
</evidence>
<dbReference type="GO" id="GO:0005975">
    <property type="term" value="P:carbohydrate metabolic process"/>
    <property type="evidence" value="ECO:0007669"/>
    <property type="project" value="InterPro"/>
</dbReference>
<keyword evidence="6" id="KW-0449">Lipoprotein</keyword>
<proteinExistence type="inferred from homology"/>
<dbReference type="SUPFAM" id="SSF51445">
    <property type="entry name" value="(Trans)glycosidases"/>
    <property type="match status" value="1"/>
</dbReference>
<dbReference type="FunCoup" id="A0A804K4C1">
    <property type="interactions" value="40"/>
</dbReference>
<dbReference type="EnsemblPlants" id="Ma08_t08530.2">
    <property type="protein sequence ID" value="Ma08_p08530.2"/>
    <property type="gene ID" value="Ma08_g08530"/>
</dbReference>
<evidence type="ECO:0000256" key="3">
    <source>
        <dbReference type="ARBA" id="ARBA00008773"/>
    </source>
</evidence>
<dbReference type="AlphaFoldDB" id="A0A804K4C1"/>
<dbReference type="PROSITE" id="PS00587">
    <property type="entry name" value="GLYCOSYL_HYDROL_F17"/>
    <property type="match status" value="1"/>
</dbReference>
<dbReference type="Proteomes" id="UP000012960">
    <property type="component" value="Unplaced"/>
</dbReference>
<feature type="signal peptide" evidence="15">
    <location>
        <begin position="1"/>
        <end position="19"/>
    </location>
</feature>
<dbReference type="GO" id="GO:0005886">
    <property type="term" value="C:plasma membrane"/>
    <property type="evidence" value="ECO:0000318"/>
    <property type="project" value="GO_Central"/>
</dbReference>
<dbReference type="PANTHER" id="PTHR32227">
    <property type="entry name" value="GLUCAN ENDO-1,3-BETA-GLUCOSIDASE BG1-RELATED-RELATED"/>
    <property type="match status" value="1"/>
</dbReference>
<dbReference type="Gene3D" id="3.20.20.80">
    <property type="entry name" value="Glycosidases"/>
    <property type="match status" value="1"/>
</dbReference>
<dbReference type="InterPro" id="IPR012946">
    <property type="entry name" value="X8"/>
</dbReference>
<dbReference type="InterPro" id="IPR017853">
    <property type="entry name" value="GH"/>
</dbReference>
<accession>A0A804K4C1</accession>
<evidence type="ECO:0000256" key="6">
    <source>
        <dbReference type="ARBA" id="ARBA00022622"/>
    </source>
</evidence>
<dbReference type="InterPro" id="IPR000490">
    <property type="entry name" value="Glyco_hydro_17"/>
</dbReference>
<evidence type="ECO:0000256" key="2">
    <source>
        <dbReference type="ARBA" id="ARBA00004609"/>
    </source>
</evidence>
<sequence length="469" mass="49893">MILLLLLLLLCFSSPPVKGGSFTRLGVNYGTLGDDLPSAARSVALLQSLGAGAVKIYDANPAILCALAGTGLRVSIMVPNEIVPSLGANASLADAWVADNLAPFYPAVRVRYVLVGNEILSDASLANSTWPFLVPAMANIHRALRARSVCDVKVGTTLAMDALATAFPPSAGAFRADIAGPVMRPLLDFLSRTRSYYFVDAYPYLAWASNPSSIRLDYALFAANSSLSYIDPGSNLTYTNLLDQMFDAVVAAMRRLGFGGVPIAVAETGWPNAGDLDQIGANVHNAATYNRNLARRMAVRPAAGTPARPGAAMPVFIFSLYNEDRKPGPGTERHWGLLSPDGKQVYEVDLSGRRPLESYPPLPPPENDVPYMGKIWCVLDAEGKATANTTAVGAALAYACGQGTGTCDAIRPGGPCYQPNTLVTHASYAFNSYWQQFRQAGGTCFFDGLAVQTKADPSYGSCKYPSLTK</sequence>
<dbReference type="Pfam" id="PF07983">
    <property type="entry name" value="X8"/>
    <property type="match status" value="1"/>
</dbReference>
<evidence type="ECO:0000259" key="16">
    <source>
        <dbReference type="SMART" id="SM00768"/>
    </source>
</evidence>
<dbReference type="OMA" id="TIKNPSH"/>
<name>A0A804K4C1_MUSAM</name>
<dbReference type="InterPro" id="IPR044965">
    <property type="entry name" value="Glyco_hydro_17_plant"/>
</dbReference>